<feature type="region of interest" description="Disordered" evidence="1">
    <location>
        <begin position="71"/>
        <end position="110"/>
    </location>
</feature>
<dbReference type="VEuPathDB" id="VectorBase:AMAM022721"/>
<accession>A0A182TA51</accession>
<feature type="compositionally biased region" description="Low complexity" evidence="1">
    <location>
        <begin position="93"/>
        <end position="110"/>
    </location>
</feature>
<name>A0A182TA51_9DIPT</name>
<evidence type="ECO:0000313" key="3">
    <source>
        <dbReference type="Proteomes" id="UP000075901"/>
    </source>
</evidence>
<dbReference type="AlphaFoldDB" id="A0A182TA51"/>
<sequence length="140" mass="14306">PSSIISIAGTDLSPELAAETSPSPPSPSQPPAPPSQSSPSLLVPSSPAGAPVPPDCPYACTLVGDRLAASLYPAGSPAGRQQPILPNPTVSITPPDLQPTTTTLSPASPTPSYVYAVPGDHCYYYYPCQPGLLLEDGVER</sequence>
<proteinExistence type="predicted"/>
<evidence type="ECO:0000313" key="2">
    <source>
        <dbReference type="EnsemblMetazoa" id="AMAM022721-PA"/>
    </source>
</evidence>
<protein>
    <submittedName>
        <fullName evidence="2">Uncharacterized protein</fullName>
    </submittedName>
</protein>
<dbReference type="Proteomes" id="UP000075901">
    <property type="component" value="Unassembled WGS sequence"/>
</dbReference>
<dbReference type="EnsemblMetazoa" id="AMAM022721-RA">
    <property type="protein sequence ID" value="AMAM022721-PA"/>
    <property type="gene ID" value="AMAM022721"/>
</dbReference>
<organism evidence="2 3">
    <name type="scientific">Anopheles maculatus</name>
    <dbReference type="NCBI Taxonomy" id="74869"/>
    <lineage>
        <taxon>Eukaryota</taxon>
        <taxon>Metazoa</taxon>
        <taxon>Ecdysozoa</taxon>
        <taxon>Arthropoda</taxon>
        <taxon>Hexapoda</taxon>
        <taxon>Insecta</taxon>
        <taxon>Pterygota</taxon>
        <taxon>Neoptera</taxon>
        <taxon>Endopterygota</taxon>
        <taxon>Diptera</taxon>
        <taxon>Nematocera</taxon>
        <taxon>Culicoidea</taxon>
        <taxon>Culicidae</taxon>
        <taxon>Anophelinae</taxon>
        <taxon>Anopheles</taxon>
        <taxon>Anopheles maculatus group</taxon>
    </lineage>
</organism>
<feature type="region of interest" description="Disordered" evidence="1">
    <location>
        <begin position="1"/>
        <end position="49"/>
    </location>
</feature>
<reference evidence="2" key="2">
    <citation type="submission" date="2020-05" db="UniProtKB">
        <authorList>
            <consortium name="EnsemblMetazoa"/>
        </authorList>
    </citation>
    <scope>IDENTIFICATION</scope>
    <source>
        <strain evidence="2">maculatus3</strain>
    </source>
</reference>
<keyword evidence="3" id="KW-1185">Reference proteome</keyword>
<feature type="compositionally biased region" description="Low complexity" evidence="1">
    <location>
        <begin position="37"/>
        <end position="49"/>
    </location>
</feature>
<reference evidence="3" key="1">
    <citation type="submission" date="2013-09" db="EMBL/GenBank/DDBJ databases">
        <title>The Genome Sequence of Anopheles maculatus species B.</title>
        <authorList>
            <consortium name="The Broad Institute Genomics Platform"/>
            <person name="Neafsey D.E."/>
            <person name="Besansky N."/>
            <person name="Howell P."/>
            <person name="Walton C."/>
            <person name="Young S.K."/>
            <person name="Zeng Q."/>
            <person name="Gargeya S."/>
            <person name="Fitzgerald M."/>
            <person name="Haas B."/>
            <person name="Abouelleil A."/>
            <person name="Allen A.W."/>
            <person name="Alvarado L."/>
            <person name="Arachchi H.M."/>
            <person name="Berlin A.M."/>
            <person name="Chapman S.B."/>
            <person name="Gainer-Dewar J."/>
            <person name="Goldberg J."/>
            <person name="Griggs A."/>
            <person name="Gujja S."/>
            <person name="Hansen M."/>
            <person name="Howarth C."/>
            <person name="Imamovic A."/>
            <person name="Ireland A."/>
            <person name="Larimer J."/>
            <person name="McCowan C."/>
            <person name="Murphy C."/>
            <person name="Pearson M."/>
            <person name="Poon T.W."/>
            <person name="Priest M."/>
            <person name="Roberts A."/>
            <person name="Saif S."/>
            <person name="Shea T."/>
            <person name="Sisk P."/>
            <person name="Sykes S."/>
            <person name="Wortman J."/>
            <person name="Nusbaum C."/>
            <person name="Birren B."/>
        </authorList>
    </citation>
    <scope>NUCLEOTIDE SEQUENCE [LARGE SCALE GENOMIC DNA]</scope>
    <source>
        <strain evidence="3">maculatus3</strain>
    </source>
</reference>
<evidence type="ECO:0000256" key="1">
    <source>
        <dbReference type="SAM" id="MobiDB-lite"/>
    </source>
</evidence>
<feature type="compositionally biased region" description="Pro residues" evidence="1">
    <location>
        <begin position="22"/>
        <end position="36"/>
    </location>
</feature>